<evidence type="ECO:0000313" key="4">
    <source>
        <dbReference type="Proteomes" id="UP000010846"/>
    </source>
</evidence>
<feature type="compositionally biased region" description="Polar residues" evidence="1">
    <location>
        <begin position="252"/>
        <end position="268"/>
    </location>
</feature>
<reference evidence="3" key="1">
    <citation type="submission" date="2011-09" db="EMBL/GenBank/DDBJ databases">
        <title>Complete sequence of Halovivax ruber XH-70.</title>
        <authorList>
            <consortium name="US DOE Joint Genome Institute"/>
            <person name="Lucas S."/>
            <person name="Han J."/>
            <person name="Lapidus A."/>
            <person name="Cheng J.-F."/>
            <person name="Goodwin L."/>
            <person name="Pitluck S."/>
            <person name="Peters L."/>
            <person name="Mikhailova N."/>
            <person name="Davenport K."/>
            <person name="Detter J.C."/>
            <person name="Han C."/>
            <person name="Tapia R."/>
            <person name="Land M."/>
            <person name="Hauser L."/>
            <person name="Kyrpides N."/>
            <person name="Ivanova N."/>
            <person name="Pagani I."/>
            <person name="Sproer C."/>
            <person name="Anderson I."/>
            <person name="Woyke T."/>
        </authorList>
    </citation>
    <scope>NUCLEOTIDE SEQUENCE</scope>
    <source>
        <strain evidence="3">XH-70</strain>
    </source>
</reference>
<dbReference type="OrthoDB" id="11143at2157"/>
<feature type="compositionally biased region" description="Low complexity" evidence="1">
    <location>
        <begin position="282"/>
        <end position="299"/>
    </location>
</feature>
<sequence length="440" mass="44230">MDVPERAIRAHVTLSFYEVAVVPLSFLAVFFALLLAGGVLSGVGIAGDALAIGSTAQSVLRVAVVVATVGSLSALGGVVVRLYQGIFDRSFGSLAPLRLCAIPLVALVGALGYGIASGGPITAPWWIALIAIVSAHALVFRSIAVFSMLDHAKRTGSRVGTIAAVPAVLALVTVITEQVLGAGMNAGGTLVVSTLDATGIPQAPATLLLAPIAVGSVYGLTTREETVSTDTVRLSLPFETDRSLLDRLRPSGESTHPSRASGESSVRNRSGEAPPPSSPHASNTTGRSNGSTRNRSNRSVFRGGSSGADGTEDSSSAANAADSSGGTSNASDDAAQTSGNGSAASTSAPPESGGAGEESSPDPTDAEEQEATSEANTESGPATNGSGTETRIFTDDFGEYAGASGESASADTDPETCPECATDLPADSVYCPSCGNEIRT</sequence>
<dbReference type="AlphaFoldDB" id="L0ICL2"/>
<dbReference type="KEGG" id="hru:Halru_1896"/>
<dbReference type="STRING" id="797302.Halru_1896"/>
<protein>
    <recommendedName>
        <fullName evidence="5">Zinc-ribbon domain-containing protein</fullName>
    </recommendedName>
</protein>
<keyword evidence="2" id="KW-1133">Transmembrane helix</keyword>
<keyword evidence="4" id="KW-1185">Reference proteome</keyword>
<evidence type="ECO:0000256" key="1">
    <source>
        <dbReference type="SAM" id="MobiDB-lite"/>
    </source>
</evidence>
<evidence type="ECO:0000313" key="3">
    <source>
        <dbReference type="EMBL" id="AGB16494.1"/>
    </source>
</evidence>
<feature type="region of interest" description="Disordered" evidence="1">
    <location>
        <begin position="245"/>
        <end position="425"/>
    </location>
</feature>
<feature type="transmembrane region" description="Helical" evidence="2">
    <location>
        <begin position="125"/>
        <end position="149"/>
    </location>
</feature>
<feature type="compositionally biased region" description="Low complexity" evidence="1">
    <location>
        <begin position="399"/>
        <end position="410"/>
    </location>
</feature>
<feature type="transmembrane region" description="Helical" evidence="2">
    <location>
        <begin position="59"/>
        <end position="83"/>
    </location>
</feature>
<keyword evidence="2" id="KW-0472">Membrane</keyword>
<gene>
    <name evidence="3" type="ordered locus">Halru_1896</name>
</gene>
<organism evidence="3 4">
    <name type="scientific">Halovivax ruber (strain DSM 18193 / JCM 13892 / XH-70)</name>
    <dbReference type="NCBI Taxonomy" id="797302"/>
    <lineage>
        <taxon>Archaea</taxon>
        <taxon>Methanobacteriati</taxon>
        <taxon>Methanobacteriota</taxon>
        <taxon>Stenosarchaea group</taxon>
        <taxon>Halobacteria</taxon>
        <taxon>Halobacteriales</taxon>
        <taxon>Natrialbaceae</taxon>
        <taxon>Halovivax</taxon>
    </lineage>
</organism>
<proteinExistence type="predicted"/>
<dbReference type="EMBL" id="CP003050">
    <property type="protein sequence ID" value="AGB16494.1"/>
    <property type="molecule type" value="Genomic_DNA"/>
</dbReference>
<evidence type="ECO:0008006" key="5">
    <source>
        <dbReference type="Google" id="ProtNLM"/>
    </source>
</evidence>
<accession>L0ICL2</accession>
<dbReference type="Proteomes" id="UP000010846">
    <property type="component" value="Chromosome"/>
</dbReference>
<dbReference type="RefSeq" id="WP_015301118.1">
    <property type="nucleotide sequence ID" value="NC_019964.1"/>
</dbReference>
<feature type="compositionally biased region" description="Polar residues" evidence="1">
    <location>
        <begin position="372"/>
        <end position="391"/>
    </location>
</feature>
<dbReference type="GeneID" id="14377481"/>
<evidence type="ECO:0000256" key="2">
    <source>
        <dbReference type="SAM" id="Phobius"/>
    </source>
</evidence>
<dbReference type="eggNOG" id="arCOG01916">
    <property type="taxonomic scope" value="Archaea"/>
</dbReference>
<feature type="compositionally biased region" description="Low complexity" evidence="1">
    <location>
        <begin position="313"/>
        <end position="348"/>
    </location>
</feature>
<dbReference type="HOGENOM" id="CLU_622040_0_0_2"/>
<keyword evidence="2" id="KW-0812">Transmembrane</keyword>
<feature type="transmembrane region" description="Helical" evidence="2">
    <location>
        <begin position="21"/>
        <end position="47"/>
    </location>
</feature>
<name>L0ICL2_HALRX</name>
<feature type="transmembrane region" description="Helical" evidence="2">
    <location>
        <begin position="161"/>
        <end position="180"/>
    </location>
</feature>
<feature type="transmembrane region" description="Helical" evidence="2">
    <location>
        <begin position="95"/>
        <end position="113"/>
    </location>
</feature>